<dbReference type="GO" id="GO:0006508">
    <property type="term" value="P:proteolysis"/>
    <property type="evidence" value="ECO:0007669"/>
    <property type="project" value="UniProtKB-KW"/>
</dbReference>
<dbReference type="Pfam" id="PF02586">
    <property type="entry name" value="SRAP"/>
    <property type="match status" value="1"/>
</dbReference>
<evidence type="ECO:0000256" key="3">
    <source>
        <dbReference type="ARBA" id="ARBA00022763"/>
    </source>
</evidence>
<dbReference type="EC" id="3.4.-.-" evidence="8"/>
<dbReference type="FunCoup" id="A0A402CSQ9">
    <property type="interactions" value="349"/>
</dbReference>
<proteinExistence type="inferred from homology"/>
<keyword evidence="7" id="KW-0456">Lyase</keyword>
<protein>
    <recommendedName>
        <fullName evidence="8">Abasic site processing protein</fullName>
        <ecNumber evidence="8">3.4.-.-</ecNumber>
    </recommendedName>
</protein>
<comment type="similarity">
    <text evidence="1 8">Belongs to the SOS response-associated peptidase family.</text>
</comment>
<dbReference type="KEGG" id="ccot:CCAX7_30420"/>
<name>A0A402CSQ9_9BACT</name>
<keyword evidence="4 8" id="KW-0378">Hydrolase</keyword>
<evidence type="ECO:0000256" key="1">
    <source>
        <dbReference type="ARBA" id="ARBA00008136"/>
    </source>
</evidence>
<evidence type="ECO:0000256" key="6">
    <source>
        <dbReference type="ARBA" id="ARBA00023125"/>
    </source>
</evidence>
<keyword evidence="5" id="KW-0190">Covalent protein-DNA linkage</keyword>
<organism evidence="9 10">
    <name type="scientific">Capsulimonas corticalis</name>
    <dbReference type="NCBI Taxonomy" id="2219043"/>
    <lineage>
        <taxon>Bacteria</taxon>
        <taxon>Bacillati</taxon>
        <taxon>Armatimonadota</taxon>
        <taxon>Armatimonadia</taxon>
        <taxon>Capsulimonadales</taxon>
        <taxon>Capsulimonadaceae</taxon>
        <taxon>Capsulimonas</taxon>
    </lineage>
</organism>
<keyword evidence="2 8" id="KW-0645">Protease</keyword>
<evidence type="ECO:0000256" key="5">
    <source>
        <dbReference type="ARBA" id="ARBA00023124"/>
    </source>
</evidence>
<dbReference type="GO" id="GO:0008233">
    <property type="term" value="F:peptidase activity"/>
    <property type="evidence" value="ECO:0007669"/>
    <property type="project" value="UniProtKB-KW"/>
</dbReference>
<dbReference type="GO" id="GO:0106300">
    <property type="term" value="P:protein-DNA covalent cross-linking repair"/>
    <property type="evidence" value="ECO:0007669"/>
    <property type="project" value="InterPro"/>
</dbReference>
<dbReference type="GO" id="GO:0003697">
    <property type="term" value="F:single-stranded DNA binding"/>
    <property type="evidence" value="ECO:0007669"/>
    <property type="project" value="InterPro"/>
</dbReference>
<keyword evidence="10" id="KW-1185">Reference proteome</keyword>
<keyword evidence="3" id="KW-0227">DNA damage</keyword>
<evidence type="ECO:0000256" key="4">
    <source>
        <dbReference type="ARBA" id="ARBA00022801"/>
    </source>
</evidence>
<dbReference type="AlphaFoldDB" id="A0A402CSQ9"/>
<dbReference type="InterPro" id="IPR003738">
    <property type="entry name" value="SRAP"/>
</dbReference>
<evidence type="ECO:0000313" key="10">
    <source>
        <dbReference type="Proteomes" id="UP000287394"/>
    </source>
</evidence>
<reference evidence="9 10" key="1">
    <citation type="journal article" date="2019" name="Int. J. Syst. Evol. Microbiol.">
        <title>Capsulimonas corticalis gen. nov., sp. nov., an aerobic capsulated bacterium, of a novel bacterial order, Capsulimonadales ord. nov., of the class Armatimonadia of the phylum Armatimonadetes.</title>
        <authorList>
            <person name="Li J."/>
            <person name="Kudo C."/>
            <person name="Tonouchi A."/>
        </authorList>
    </citation>
    <scope>NUCLEOTIDE SEQUENCE [LARGE SCALE GENOMIC DNA]</scope>
    <source>
        <strain evidence="9 10">AX-7</strain>
    </source>
</reference>
<dbReference type="PANTHER" id="PTHR13604">
    <property type="entry name" value="DC12-RELATED"/>
    <property type="match status" value="1"/>
</dbReference>
<evidence type="ECO:0000313" key="9">
    <source>
        <dbReference type="EMBL" id="BDI30991.1"/>
    </source>
</evidence>
<keyword evidence="6" id="KW-0238">DNA-binding</keyword>
<dbReference type="Proteomes" id="UP000287394">
    <property type="component" value="Chromosome"/>
</dbReference>
<dbReference type="Gene3D" id="3.90.1680.10">
    <property type="entry name" value="SOS response associated peptidase-like"/>
    <property type="match status" value="1"/>
</dbReference>
<gene>
    <name evidence="9" type="ORF">CCAX7_30420</name>
</gene>
<sequence>MCNRYTIGKSKSEIANQFDAMMIAEIDASYNVAPTQQVAIVTQSEKRVLETAKWGLIPSWAKDPKIGAKMTNARAETVAEKPAFRSALARRRCLIPADGFYEWRAQLEGEKGKKQPYYFHLIGGDLFAFAGLWEVWRDPAGDWLKSCSIITTTANEVVEPIHDRMPVILRPEDIDRWLSPEPYETQDLLSMLTPYPAEAMEAYPVGTAVNSPAYNTAEAVLRWNSA</sequence>
<evidence type="ECO:0000256" key="8">
    <source>
        <dbReference type="RuleBase" id="RU364100"/>
    </source>
</evidence>
<accession>A0A402CSQ9</accession>
<evidence type="ECO:0000256" key="7">
    <source>
        <dbReference type="ARBA" id="ARBA00023239"/>
    </source>
</evidence>
<dbReference type="EMBL" id="AP025739">
    <property type="protein sequence ID" value="BDI30991.1"/>
    <property type="molecule type" value="Genomic_DNA"/>
</dbReference>
<dbReference type="OrthoDB" id="9782620at2"/>
<dbReference type="RefSeq" id="WP_119320433.1">
    <property type="nucleotide sequence ID" value="NZ_AP025739.1"/>
</dbReference>
<dbReference type="SUPFAM" id="SSF143081">
    <property type="entry name" value="BB1717-like"/>
    <property type="match status" value="1"/>
</dbReference>
<dbReference type="PANTHER" id="PTHR13604:SF0">
    <property type="entry name" value="ABASIC SITE PROCESSING PROTEIN HMCES"/>
    <property type="match status" value="1"/>
</dbReference>
<dbReference type="GO" id="GO:0016829">
    <property type="term" value="F:lyase activity"/>
    <property type="evidence" value="ECO:0007669"/>
    <property type="project" value="UniProtKB-KW"/>
</dbReference>
<evidence type="ECO:0000256" key="2">
    <source>
        <dbReference type="ARBA" id="ARBA00022670"/>
    </source>
</evidence>
<dbReference type="InterPro" id="IPR036590">
    <property type="entry name" value="SRAP-like"/>
</dbReference>